<gene>
    <name evidence="2" type="ORF">Mal52_05200</name>
</gene>
<feature type="transmembrane region" description="Helical" evidence="1">
    <location>
        <begin position="47"/>
        <end position="64"/>
    </location>
</feature>
<dbReference type="KEGG" id="sdyn:Mal52_05200"/>
<organism evidence="2 3">
    <name type="scientific">Symmachiella dynata</name>
    <dbReference type="NCBI Taxonomy" id="2527995"/>
    <lineage>
        <taxon>Bacteria</taxon>
        <taxon>Pseudomonadati</taxon>
        <taxon>Planctomycetota</taxon>
        <taxon>Planctomycetia</taxon>
        <taxon>Planctomycetales</taxon>
        <taxon>Planctomycetaceae</taxon>
        <taxon>Symmachiella</taxon>
    </lineage>
</organism>
<dbReference type="AlphaFoldDB" id="A0A517ZHX4"/>
<reference evidence="2 3" key="1">
    <citation type="submission" date="2019-02" db="EMBL/GenBank/DDBJ databases">
        <title>Deep-cultivation of Planctomycetes and their phenomic and genomic characterization uncovers novel biology.</title>
        <authorList>
            <person name="Wiegand S."/>
            <person name="Jogler M."/>
            <person name="Boedeker C."/>
            <person name="Pinto D."/>
            <person name="Vollmers J."/>
            <person name="Rivas-Marin E."/>
            <person name="Kohn T."/>
            <person name="Peeters S.H."/>
            <person name="Heuer A."/>
            <person name="Rast P."/>
            <person name="Oberbeckmann S."/>
            <person name="Bunk B."/>
            <person name="Jeske O."/>
            <person name="Meyerdierks A."/>
            <person name="Storesund J.E."/>
            <person name="Kallscheuer N."/>
            <person name="Luecker S."/>
            <person name="Lage O.M."/>
            <person name="Pohl T."/>
            <person name="Merkel B.J."/>
            <person name="Hornburger P."/>
            <person name="Mueller R.-W."/>
            <person name="Bruemmer F."/>
            <person name="Labrenz M."/>
            <person name="Spormann A.M."/>
            <person name="Op den Camp H."/>
            <person name="Overmann J."/>
            <person name="Amann R."/>
            <person name="Jetten M.S.M."/>
            <person name="Mascher T."/>
            <person name="Medema M.H."/>
            <person name="Devos D.P."/>
            <person name="Kaster A.-K."/>
            <person name="Ovreas L."/>
            <person name="Rohde M."/>
            <person name="Galperin M.Y."/>
            <person name="Jogler C."/>
        </authorList>
    </citation>
    <scope>NUCLEOTIDE SEQUENCE [LARGE SCALE GENOMIC DNA]</scope>
    <source>
        <strain evidence="2 3">Mal52</strain>
    </source>
</reference>
<evidence type="ECO:0000256" key="1">
    <source>
        <dbReference type="SAM" id="Phobius"/>
    </source>
</evidence>
<name>A0A517ZHX4_9PLAN</name>
<protein>
    <submittedName>
        <fullName evidence="2">Uncharacterized protein</fullName>
    </submittedName>
</protein>
<keyword evidence="1" id="KW-0472">Membrane</keyword>
<dbReference type="RefSeq" id="WP_145374090.1">
    <property type="nucleotide sequence ID" value="NZ_CP036276.1"/>
</dbReference>
<evidence type="ECO:0000313" key="3">
    <source>
        <dbReference type="Proteomes" id="UP000319383"/>
    </source>
</evidence>
<dbReference type="Proteomes" id="UP000319383">
    <property type="component" value="Chromosome"/>
</dbReference>
<keyword evidence="3" id="KW-1185">Reference proteome</keyword>
<dbReference type="EMBL" id="CP036276">
    <property type="protein sequence ID" value="QDU42065.1"/>
    <property type="molecule type" value="Genomic_DNA"/>
</dbReference>
<accession>A0A517ZHX4</accession>
<keyword evidence="1" id="KW-0812">Transmembrane</keyword>
<evidence type="ECO:0000313" key="2">
    <source>
        <dbReference type="EMBL" id="QDU42065.1"/>
    </source>
</evidence>
<sequence length="251" mass="27843">MSAPSHLLVSENESFGPRILRTIGWLLVLAGFANGIIAALYELSRIVFWQSWFLIAAVVLFFVFRTDPLRTLGRLTGSAILAIWALFELRRWGPSILDVAFAHPEEHCLGLMLTTLGLILVVTNDPHRKLHQIFRRARVLAKRRQKTALLLCVAALWFANPDHSHATCLTASLVSEKCGAYDSAIFFAKHAEDTFQPMSFCGTCYGSLLGDVSQRIDELEAKKTGVTTTIRIDPPTVHDGPAFIAAQTRDP</sequence>
<feature type="transmembrane region" description="Helical" evidence="1">
    <location>
        <begin position="23"/>
        <end position="41"/>
    </location>
</feature>
<keyword evidence="1" id="KW-1133">Transmembrane helix</keyword>
<proteinExistence type="predicted"/>